<sequence>MNATTETRGAADRLLDNPGLTVERLPMLTMIFDRLAQSCAEGIRPYAPAVVSCFVNSISTDHVWDALDAYDGSIAAIFYSPELDARILIGLDRRCVFSLMEVLLGGDAQEAPYDEDRAFSTLEVRVAQTVFEIASEALRSAFGPVIDTTFRLERVETRMDFTIMGRRNVLAVIAKILIQAMDIGGQMFVVIPQPALTPIRQQLSRDLSSDGSASDPRWLKMMRQGVQKAEVKVVGVLDESEATLGEISNWKVGDVLPLKPSALTQVRFDCKNQPLFWCELGQSKGLYTLKIADRVNVEEMPLAQFLKTTAATENVN</sequence>
<keyword evidence="8" id="KW-0283">Flagellar rotation</keyword>
<dbReference type="GO" id="GO:0071978">
    <property type="term" value="P:bacterial-type flagellum-dependent swarming motility"/>
    <property type="evidence" value="ECO:0007669"/>
    <property type="project" value="TreeGrafter"/>
</dbReference>
<dbReference type="EMBL" id="WNKS01000008">
    <property type="protein sequence ID" value="MTV31469.1"/>
    <property type="molecule type" value="Genomic_DNA"/>
</dbReference>
<evidence type="ECO:0000256" key="5">
    <source>
        <dbReference type="ARBA" id="ARBA00022475"/>
    </source>
</evidence>
<dbReference type="PANTHER" id="PTHR30034:SF3">
    <property type="entry name" value="FLAGELLAR MOTOR SWITCH PROTEIN FLIM"/>
    <property type="match status" value="1"/>
</dbReference>
<keyword evidence="5" id="KW-1003">Cell membrane</keyword>
<keyword evidence="13" id="KW-0969">Cilium</keyword>
<dbReference type="RefSeq" id="WP_155446154.1">
    <property type="nucleotide sequence ID" value="NZ_JAOQNR010000009.1"/>
</dbReference>
<keyword evidence="6" id="KW-0145">Chemotaxis</keyword>
<organism evidence="13 14">
    <name type="scientific">Rhodoblastus acidophilus</name>
    <name type="common">Rhodopseudomonas acidophila</name>
    <dbReference type="NCBI Taxonomy" id="1074"/>
    <lineage>
        <taxon>Bacteria</taxon>
        <taxon>Pseudomonadati</taxon>
        <taxon>Pseudomonadota</taxon>
        <taxon>Alphaproteobacteria</taxon>
        <taxon>Hyphomicrobiales</taxon>
        <taxon>Rhodoblastaceae</taxon>
        <taxon>Rhodoblastus</taxon>
    </lineage>
</organism>
<evidence type="ECO:0000313" key="13">
    <source>
        <dbReference type="EMBL" id="MTV31469.1"/>
    </source>
</evidence>
<keyword evidence="10" id="KW-0975">Bacterial flagellum</keyword>
<dbReference type="InterPro" id="IPR028976">
    <property type="entry name" value="CheC-like_sf"/>
</dbReference>
<dbReference type="GO" id="GO:0003774">
    <property type="term" value="F:cytoskeletal motor activity"/>
    <property type="evidence" value="ECO:0007669"/>
    <property type="project" value="InterPro"/>
</dbReference>
<keyword evidence="13" id="KW-0966">Cell projection</keyword>
<comment type="similarity">
    <text evidence="3">Belongs to the FliM family.</text>
</comment>
<dbReference type="Gene3D" id="3.40.1550.10">
    <property type="entry name" value="CheC-like"/>
    <property type="match status" value="1"/>
</dbReference>
<comment type="function">
    <text evidence="11">FliM is one of three proteins (FliG, FliN, FliM) that forms the rotor-mounted switch complex (C ring), located at the base of the basal body. This complex interacts with the CheY and CheZ chemotaxis proteins, in addition to contacting components of the motor that determine the direction of flagellar rotation.</text>
</comment>
<dbReference type="Pfam" id="PF02154">
    <property type="entry name" value="FliM"/>
    <property type="match status" value="1"/>
</dbReference>
<evidence type="ECO:0000256" key="10">
    <source>
        <dbReference type="ARBA" id="ARBA00023143"/>
    </source>
</evidence>
<reference evidence="13 14" key="1">
    <citation type="submission" date="2019-11" db="EMBL/GenBank/DDBJ databases">
        <title>Whole-genome sequence of a Rhodoblastus acidophilus DSM 142.</title>
        <authorList>
            <person name="Kyndt J.A."/>
            <person name="Meyer T.E."/>
        </authorList>
    </citation>
    <scope>NUCLEOTIDE SEQUENCE [LARGE SCALE GENOMIC DNA]</scope>
    <source>
        <strain evidence="13 14">DSM 142</strain>
    </source>
</reference>
<keyword evidence="13" id="KW-0282">Flagellum</keyword>
<keyword evidence="7" id="KW-0997">Cell inner membrane</keyword>
<feature type="domain" description="Flagellar motor switch protein FliN-like C-terminal" evidence="12">
    <location>
        <begin position="226"/>
        <end position="295"/>
    </location>
</feature>
<dbReference type="CDD" id="cd17908">
    <property type="entry name" value="FliM"/>
    <property type="match status" value="1"/>
</dbReference>
<name>A0A6N8DLW5_RHOAC</name>
<evidence type="ECO:0000256" key="4">
    <source>
        <dbReference type="ARBA" id="ARBA00021898"/>
    </source>
</evidence>
<dbReference type="Proteomes" id="UP000439113">
    <property type="component" value="Unassembled WGS sequence"/>
</dbReference>
<evidence type="ECO:0000259" key="12">
    <source>
        <dbReference type="Pfam" id="PF01052"/>
    </source>
</evidence>
<dbReference type="AlphaFoldDB" id="A0A6N8DLW5"/>
<accession>A0A6N8DLW5</accession>
<dbReference type="InterPro" id="IPR001543">
    <property type="entry name" value="FliN-like_C"/>
</dbReference>
<dbReference type="PANTHER" id="PTHR30034">
    <property type="entry name" value="FLAGELLAR MOTOR SWITCH PROTEIN FLIM"/>
    <property type="match status" value="1"/>
</dbReference>
<dbReference type="GO" id="GO:0005886">
    <property type="term" value="C:plasma membrane"/>
    <property type="evidence" value="ECO:0007669"/>
    <property type="project" value="UniProtKB-SubCell"/>
</dbReference>
<protein>
    <recommendedName>
        <fullName evidence="4">Flagellar motor switch protein FliM</fullName>
    </recommendedName>
</protein>
<dbReference type="InterPro" id="IPR001689">
    <property type="entry name" value="Flag_FliM"/>
</dbReference>
<evidence type="ECO:0000256" key="8">
    <source>
        <dbReference type="ARBA" id="ARBA00022779"/>
    </source>
</evidence>
<dbReference type="SUPFAM" id="SSF101801">
    <property type="entry name" value="Surface presentation of antigens (SPOA)"/>
    <property type="match status" value="1"/>
</dbReference>
<dbReference type="InterPro" id="IPR036429">
    <property type="entry name" value="SpoA-like_sf"/>
</dbReference>
<evidence type="ECO:0000256" key="3">
    <source>
        <dbReference type="ARBA" id="ARBA00011049"/>
    </source>
</evidence>
<evidence type="ECO:0000256" key="1">
    <source>
        <dbReference type="ARBA" id="ARBA00004117"/>
    </source>
</evidence>
<comment type="caution">
    <text evidence="13">The sequence shown here is derived from an EMBL/GenBank/DDBJ whole genome shotgun (WGS) entry which is preliminary data.</text>
</comment>
<gene>
    <name evidence="13" type="ORF">GJ654_10725</name>
</gene>
<evidence type="ECO:0000313" key="14">
    <source>
        <dbReference type="Proteomes" id="UP000439113"/>
    </source>
</evidence>
<evidence type="ECO:0000256" key="6">
    <source>
        <dbReference type="ARBA" id="ARBA00022500"/>
    </source>
</evidence>
<dbReference type="OrthoDB" id="9806941at2"/>
<dbReference type="GO" id="GO:0050918">
    <property type="term" value="P:positive chemotaxis"/>
    <property type="evidence" value="ECO:0007669"/>
    <property type="project" value="TreeGrafter"/>
</dbReference>
<proteinExistence type="inferred from homology"/>
<evidence type="ECO:0000256" key="11">
    <source>
        <dbReference type="ARBA" id="ARBA00025044"/>
    </source>
</evidence>
<dbReference type="GO" id="GO:0009425">
    <property type="term" value="C:bacterial-type flagellum basal body"/>
    <property type="evidence" value="ECO:0007669"/>
    <property type="project" value="UniProtKB-SubCell"/>
</dbReference>
<evidence type="ECO:0000256" key="9">
    <source>
        <dbReference type="ARBA" id="ARBA00023136"/>
    </source>
</evidence>
<comment type="subcellular location">
    <subcellularLocation>
        <location evidence="1">Bacterial flagellum basal body</location>
    </subcellularLocation>
    <subcellularLocation>
        <location evidence="2">Cell inner membrane</location>
        <topology evidence="2">Peripheral membrane protein</topology>
    </subcellularLocation>
</comment>
<keyword evidence="9" id="KW-0472">Membrane</keyword>
<evidence type="ECO:0000256" key="7">
    <source>
        <dbReference type="ARBA" id="ARBA00022519"/>
    </source>
</evidence>
<dbReference type="Gene3D" id="2.30.330.10">
    <property type="entry name" value="SpoA-like"/>
    <property type="match status" value="1"/>
</dbReference>
<evidence type="ECO:0000256" key="2">
    <source>
        <dbReference type="ARBA" id="ARBA00004417"/>
    </source>
</evidence>
<dbReference type="Pfam" id="PF01052">
    <property type="entry name" value="FliMN_C"/>
    <property type="match status" value="1"/>
</dbReference>
<dbReference type="SUPFAM" id="SSF103039">
    <property type="entry name" value="CheC-like"/>
    <property type="match status" value="1"/>
</dbReference>